<name>A0A1Y6EUI4_9SPHN</name>
<protein>
    <submittedName>
        <fullName evidence="2">Electron transfer DM13</fullName>
    </submittedName>
</protein>
<evidence type="ECO:0000313" key="2">
    <source>
        <dbReference type="EMBL" id="SMQ64172.1"/>
    </source>
</evidence>
<sequence>MKRFILLGFTHAVALAIGFGAGVFFLPILTAEDAPDAAVLEQAAKTAQYSATLTRDLRGSDSLHWGEGTISVSGVSISHQGELAPGPDYKVYLAREFVEDEAGFQALKADAALIGDVKSFDGFLLDVPEGLNVDEYTTVVVWCETFGEFITAGRYR</sequence>
<accession>A0A1Y6EUI4</accession>
<dbReference type="Proteomes" id="UP000194420">
    <property type="component" value="Unassembled WGS sequence"/>
</dbReference>
<dbReference type="OrthoDB" id="6106486at2"/>
<dbReference type="RefSeq" id="WP_086436821.1">
    <property type="nucleotide sequence ID" value="NZ_FXWG01000001.1"/>
</dbReference>
<gene>
    <name evidence="2" type="ORF">SAMN06297468_0962</name>
</gene>
<organism evidence="2 3">
    <name type="scientific">Altererythrobacter xiamenensis</name>
    <dbReference type="NCBI Taxonomy" id="1316679"/>
    <lineage>
        <taxon>Bacteria</taxon>
        <taxon>Pseudomonadati</taxon>
        <taxon>Pseudomonadota</taxon>
        <taxon>Alphaproteobacteria</taxon>
        <taxon>Sphingomonadales</taxon>
        <taxon>Erythrobacteraceae</taxon>
        <taxon>Altererythrobacter</taxon>
    </lineage>
</organism>
<evidence type="ECO:0000313" key="3">
    <source>
        <dbReference type="Proteomes" id="UP000194420"/>
    </source>
</evidence>
<feature type="domain" description="DM13" evidence="1">
    <location>
        <begin position="51"/>
        <end position="156"/>
    </location>
</feature>
<dbReference type="InterPro" id="IPR019545">
    <property type="entry name" value="DM13_domain"/>
</dbReference>
<dbReference type="AlphaFoldDB" id="A0A1Y6EUI4"/>
<keyword evidence="3" id="KW-1185">Reference proteome</keyword>
<proteinExistence type="predicted"/>
<evidence type="ECO:0000259" key="1">
    <source>
        <dbReference type="PROSITE" id="PS51549"/>
    </source>
</evidence>
<dbReference type="PROSITE" id="PS51549">
    <property type="entry name" value="DM13"/>
    <property type="match status" value="1"/>
</dbReference>
<reference evidence="3" key="1">
    <citation type="submission" date="2017-04" db="EMBL/GenBank/DDBJ databases">
        <authorList>
            <person name="Varghese N."/>
            <person name="Submissions S."/>
        </authorList>
    </citation>
    <scope>NUCLEOTIDE SEQUENCE [LARGE SCALE GENOMIC DNA]</scope>
</reference>
<dbReference type="Pfam" id="PF10517">
    <property type="entry name" value="DM13"/>
    <property type="match status" value="1"/>
</dbReference>
<dbReference type="EMBL" id="FXWG01000001">
    <property type="protein sequence ID" value="SMQ64172.1"/>
    <property type="molecule type" value="Genomic_DNA"/>
</dbReference>